<accession>A0ABV0U3Y7</accession>
<gene>
    <name evidence="2" type="ORF">ILYODFUR_038230</name>
</gene>
<sequence length="103" mass="11558">MHAPGSIHPLSSAYPSRSQGQQPRQRPRLPSPKPFGPAPLGESQGALRPAEKQSFQHVLLWSFGSPPIGAYPEHLYREASRRHPNQMLEPHQLAPHDVEEQLF</sequence>
<feature type="region of interest" description="Disordered" evidence="1">
    <location>
        <begin position="81"/>
        <end position="103"/>
    </location>
</feature>
<dbReference type="Proteomes" id="UP001482620">
    <property type="component" value="Unassembled WGS sequence"/>
</dbReference>
<protein>
    <submittedName>
        <fullName evidence="2">Uncharacterized protein</fullName>
    </submittedName>
</protein>
<dbReference type="EMBL" id="JAHRIQ010055577">
    <property type="protein sequence ID" value="MEQ2238911.1"/>
    <property type="molecule type" value="Genomic_DNA"/>
</dbReference>
<evidence type="ECO:0000313" key="2">
    <source>
        <dbReference type="EMBL" id="MEQ2238911.1"/>
    </source>
</evidence>
<proteinExistence type="predicted"/>
<keyword evidence="3" id="KW-1185">Reference proteome</keyword>
<feature type="compositionally biased region" description="Basic and acidic residues" evidence="1">
    <location>
        <begin position="94"/>
        <end position="103"/>
    </location>
</feature>
<reference evidence="2 3" key="1">
    <citation type="submission" date="2021-06" db="EMBL/GenBank/DDBJ databases">
        <authorList>
            <person name="Palmer J.M."/>
        </authorList>
    </citation>
    <scope>NUCLEOTIDE SEQUENCE [LARGE SCALE GENOMIC DNA]</scope>
    <source>
        <strain evidence="3">if_2019</strain>
        <tissue evidence="2">Muscle</tissue>
    </source>
</reference>
<feature type="region of interest" description="Disordered" evidence="1">
    <location>
        <begin position="1"/>
        <end position="51"/>
    </location>
</feature>
<feature type="compositionally biased region" description="Low complexity" evidence="1">
    <location>
        <begin position="15"/>
        <end position="24"/>
    </location>
</feature>
<evidence type="ECO:0000256" key="1">
    <source>
        <dbReference type="SAM" id="MobiDB-lite"/>
    </source>
</evidence>
<name>A0ABV0U3Y7_9TELE</name>
<evidence type="ECO:0000313" key="3">
    <source>
        <dbReference type="Proteomes" id="UP001482620"/>
    </source>
</evidence>
<organism evidence="2 3">
    <name type="scientific">Ilyodon furcidens</name>
    <name type="common">goldbreast splitfin</name>
    <dbReference type="NCBI Taxonomy" id="33524"/>
    <lineage>
        <taxon>Eukaryota</taxon>
        <taxon>Metazoa</taxon>
        <taxon>Chordata</taxon>
        <taxon>Craniata</taxon>
        <taxon>Vertebrata</taxon>
        <taxon>Euteleostomi</taxon>
        <taxon>Actinopterygii</taxon>
        <taxon>Neopterygii</taxon>
        <taxon>Teleostei</taxon>
        <taxon>Neoteleostei</taxon>
        <taxon>Acanthomorphata</taxon>
        <taxon>Ovalentaria</taxon>
        <taxon>Atherinomorphae</taxon>
        <taxon>Cyprinodontiformes</taxon>
        <taxon>Goodeidae</taxon>
        <taxon>Ilyodon</taxon>
    </lineage>
</organism>
<comment type="caution">
    <text evidence="2">The sequence shown here is derived from an EMBL/GenBank/DDBJ whole genome shotgun (WGS) entry which is preliminary data.</text>
</comment>